<feature type="transmembrane region" description="Helical" evidence="10">
    <location>
        <begin position="191"/>
        <end position="216"/>
    </location>
</feature>
<evidence type="ECO:0000313" key="13">
    <source>
        <dbReference type="Proteomes" id="UP000812440"/>
    </source>
</evidence>
<evidence type="ECO:0000256" key="3">
    <source>
        <dbReference type="ARBA" id="ARBA00022692"/>
    </source>
</evidence>
<dbReference type="Gene3D" id="1.20.1070.10">
    <property type="entry name" value="Rhodopsin 7-helix transmembrane proteins"/>
    <property type="match status" value="1"/>
</dbReference>
<comment type="similarity">
    <text evidence="9">Belongs to the G-protein coupled receptor 1 family.</text>
</comment>
<dbReference type="AlphaFoldDB" id="A0A8T2JJE1"/>
<comment type="subcellular location">
    <subcellularLocation>
        <location evidence="1">Cell membrane</location>
        <topology evidence="1">Multi-pass membrane protein</topology>
    </subcellularLocation>
</comment>
<keyword evidence="7 9" id="KW-0675">Receptor</keyword>
<organism evidence="12 13">
    <name type="scientific">Hymenochirus boettgeri</name>
    <name type="common">Congo dwarf clawed frog</name>
    <dbReference type="NCBI Taxonomy" id="247094"/>
    <lineage>
        <taxon>Eukaryota</taxon>
        <taxon>Metazoa</taxon>
        <taxon>Chordata</taxon>
        <taxon>Craniata</taxon>
        <taxon>Vertebrata</taxon>
        <taxon>Euteleostomi</taxon>
        <taxon>Amphibia</taxon>
        <taxon>Batrachia</taxon>
        <taxon>Anura</taxon>
        <taxon>Pipoidea</taxon>
        <taxon>Pipidae</taxon>
        <taxon>Pipinae</taxon>
        <taxon>Hymenochirus</taxon>
    </lineage>
</organism>
<reference evidence="12" key="1">
    <citation type="thesis" date="2020" institute="ProQuest LLC" country="789 East Eisenhower Parkway, Ann Arbor, MI, USA">
        <title>Comparative Genomics and Chromosome Evolution.</title>
        <authorList>
            <person name="Mudd A.B."/>
        </authorList>
    </citation>
    <scope>NUCLEOTIDE SEQUENCE</scope>
    <source>
        <strain evidence="12">Female2</strain>
        <tissue evidence="12">Blood</tissue>
    </source>
</reference>
<dbReference type="Proteomes" id="UP000812440">
    <property type="component" value="Chromosome 5"/>
</dbReference>
<dbReference type="InterPro" id="IPR017452">
    <property type="entry name" value="GPCR_Rhodpsn_7TM"/>
</dbReference>
<evidence type="ECO:0000313" key="12">
    <source>
        <dbReference type="EMBL" id="KAG8445279.1"/>
    </source>
</evidence>
<keyword evidence="4 10" id="KW-1133">Transmembrane helix</keyword>
<dbReference type="PROSITE" id="PS50262">
    <property type="entry name" value="G_PROTEIN_RECEP_F1_2"/>
    <property type="match status" value="1"/>
</dbReference>
<feature type="transmembrane region" description="Helical" evidence="10">
    <location>
        <begin position="237"/>
        <end position="256"/>
    </location>
</feature>
<sequence length="333" mass="38685">MRILLDGLDWMDNLTKQYDCLDVDHLLEKYYLSTAYTIEFVLGVIGNSVVMFGYIFCMKNWSSGSIYLFNLCISDYLFLWTLPLLVSSYSHEQWKFGDTLCKSNRYFLHENLYTSILFLAFISIDRYMLIKYPFREHILQKKTSAVLISIGIWIFVSIEIIPILTFIKESKVGNSTICQNFGSSGDASWSLVYSLCLTFTGFIVPLCVIWIFYLKIVYFLKNRNNRITTAISLDKPLTLVVLAAIMFSVLFTPYHIMRNVRIASRSESWQLSYCSMVVVNTVYIITRPLAFSSSVINPVFYFLMGDHFRELLTTKVQSLYKRVKCYCTNFKGS</sequence>
<evidence type="ECO:0000256" key="7">
    <source>
        <dbReference type="ARBA" id="ARBA00023170"/>
    </source>
</evidence>
<comment type="caution">
    <text evidence="12">The sequence shown here is derived from an EMBL/GenBank/DDBJ whole genome shotgun (WGS) entry which is preliminary data.</text>
</comment>
<dbReference type="PANTHER" id="PTHR24231">
    <property type="entry name" value="PURINOCEPTOR-RELATED G-PROTEIN COUPLED RECEPTOR"/>
    <property type="match status" value="1"/>
</dbReference>
<evidence type="ECO:0000256" key="10">
    <source>
        <dbReference type="SAM" id="Phobius"/>
    </source>
</evidence>
<feature type="transmembrane region" description="Helical" evidence="10">
    <location>
        <begin position="145"/>
        <end position="167"/>
    </location>
</feature>
<protein>
    <recommendedName>
        <fullName evidence="11">G-protein coupled receptors family 1 profile domain-containing protein</fullName>
    </recommendedName>
</protein>
<keyword evidence="2" id="KW-1003">Cell membrane</keyword>
<dbReference type="EMBL" id="JAACNH010000004">
    <property type="protein sequence ID" value="KAG8445279.1"/>
    <property type="molecule type" value="Genomic_DNA"/>
</dbReference>
<dbReference type="GO" id="GO:0004930">
    <property type="term" value="F:G protein-coupled receptor activity"/>
    <property type="evidence" value="ECO:0007669"/>
    <property type="project" value="UniProtKB-KW"/>
</dbReference>
<dbReference type="InterPro" id="IPR000276">
    <property type="entry name" value="GPCR_Rhodpsn"/>
</dbReference>
<dbReference type="PRINTS" id="PR00237">
    <property type="entry name" value="GPCRRHODOPSN"/>
</dbReference>
<evidence type="ECO:0000256" key="9">
    <source>
        <dbReference type="RuleBase" id="RU000688"/>
    </source>
</evidence>
<evidence type="ECO:0000256" key="5">
    <source>
        <dbReference type="ARBA" id="ARBA00023040"/>
    </source>
</evidence>
<dbReference type="OrthoDB" id="9927220at2759"/>
<dbReference type="PROSITE" id="PS00237">
    <property type="entry name" value="G_PROTEIN_RECEP_F1_1"/>
    <property type="match status" value="1"/>
</dbReference>
<dbReference type="Pfam" id="PF00001">
    <property type="entry name" value="7tm_1"/>
    <property type="match status" value="1"/>
</dbReference>
<keyword evidence="13" id="KW-1185">Reference proteome</keyword>
<feature type="domain" description="G-protein coupled receptors family 1 profile" evidence="11">
    <location>
        <begin position="46"/>
        <end position="301"/>
    </location>
</feature>
<keyword evidence="8 9" id="KW-0807">Transducer</keyword>
<dbReference type="SUPFAM" id="SSF81321">
    <property type="entry name" value="Family A G protein-coupled receptor-like"/>
    <property type="match status" value="1"/>
</dbReference>
<evidence type="ECO:0000256" key="4">
    <source>
        <dbReference type="ARBA" id="ARBA00022989"/>
    </source>
</evidence>
<gene>
    <name evidence="12" type="ORF">GDO86_010167</name>
</gene>
<evidence type="ECO:0000256" key="6">
    <source>
        <dbReference type="ARBA" id="ARBA00023136"/>
    </source>
</evidence>
<keyword evidence="3 9" id="KW-0812">Transmembrane</keyword>
<name>A0A8T2JJE1_9PIPI</name>
<keyword evidence="6 10" id="KW-0472">Membrane</keyword>
<evidence type="ECO:0000256" key="2">
    <source>
        <dbReference type="ARBA" id="ARBA00022475"/>
    </source>
</evidence>
<feature type="transmembrane region" description="Helical" evidence="10">
    <location>
        <begin position="35"/>
        <end position="55"/>
    </location>
</feature>
<dbReference type="PANTHER" id="PTHR24231:SF14">
    <property type="entry name" value="SUCCINATE RECEPTOR 1"/>
    <property type="match status" value="1"/>
</dbReference>
<evidence type="ECO:0000259" key="11">
    <source>
        <dbReference type="PROSITE" id="PS50262"/>
    </source>
</evidence>
<proteinExistence type="inferred from homology"/>
<evidence type="ECO:0000256" key="1">
    <source>
        <dbReference type="ARBA" id="ARBA00004651"/>
    </source>
</evidence>
<dbReference type="GO" id="GO:0005886">
    <property type="term" value="C:plasma membrane"/>
    <property type="evidence" value="ECO:0007669"/>
    <property type="project" value="UniProtKB-SubCell"/>
</dbReference>
<dbReference type="PRINTS" id="PR01157">
    <property type="entry name" value="P2YPURNOCPTR"/>
</dbReference>
<feature type="transmembrane region" description="Helical" evidence="10">
    <location>
        <begin position="106"/>
        <end position="124"/>
    </location>
</feature>
<evidence type="ECO:0000256" key="8">
    <source>
        <dbReference type="ARBA" id="ARBA00023224"/>
    </source>
</evidence>
<accession>A0A8T2JJE1</accession>
<keyword evidence="5 9" id="KW-0297">G-protein coupled receptor</keyword>
<feature type="transmembrane region" description="Helical" evidence="10">
    <location>
        <begin position="67"/>
        <end position="86"/>
    </location>
</feature>